<dbReference type="STRING" id="1851148.SMSP2_01414"/>
<dbReference type="EC" id="3.2.1.52" evidence="3"/>
<gene>
    <name evidence="7" type="ORF">SMSP2_01414</name>
</gene>
<dbReference type="Pfam" id="PF00933">
    <property type="entry name" value="Glyco_hydro_3"/>
    <property type="match status" value="1"/>
</dbReference>
<dbReference type="InterPro" id="IPR017853">
    <property type="entry name" value="GH"/>
</dbReference>
<keyword evidence="4 7" id="KW-0378">Hydrolase</keyword>
<evidence type="ECO:0000259" key="6">
    <source>
        <dbReference type="Pfam" id="PF00933"/>
    </source>
</evidence>
<dbReference type="PANTHER" id="PTHR30480">
    <property type="entry name" value="BETA-HEXOSAMINIDASE-RELATED"/>
    <property type="match status" value="1"/>
</dbReference>
<dbReference type="InterPro" id="IPR036881">
    <property type="entry name" value="Glyco_hydro_3_C_sf"/>
</dbReference>
<dbReference type="GO" id="GO:0009254">
    <property type="term" value="P:peptidoglycan turnover"/>
    <property type="evidence" value="ECO:0007669"/>
    <property type="project" value="TreeGrafter"/>
</dbReference>
<dbReference type="Proteomes" id="UP000188181">
    <property type="component" value="Chromosome"/>
</dbReference>
<keyword evidence="5 7" id="KW-0326">Glycosidase</keyword>
<dbReference type="InterPro" id="IPR050226">
    <property type="entry name" value="NagZ_Beta-hexosaminidase"/>
</dbReference>
<evidence type="ECO:0000256" key="4">
    <source>
        <dbReference type="ARBA" id="ARBA00022801"/>
    </source>
</evidence>
<dbReference type="SUPFAM" id="SSF52279">
    <property type="entry name" value="Beta-D-glucan exohydrolase, C-terminal domain"/>
    <property type="match status" value="1"/>
</dbReference>
<dbReference type="RefSeq" id="WP_146683267.1">
    <property type="nucleotide sequence ID" value="NZ_CP019646.1"/>
</dbReference>
<accession>A0A1Q2MEF5</accession>
<dbReference type="InterPro" id="IPR001764">
    <property type="entry name" value="Glyco_hydro_3_N"/>
</dbReference>
<proteinExistence type="inferred from homology"/>
<dbReference type="PANTHER" id="PTHR30480:SF13">
    <property type="entry name" value="BETA-HEXOSAMINIDASE"/>
    <property type="match status" value="1"/>
</dbReference>
<evidence type="ECO:0000313" key="8">
    <source>
        <dbReference type="Proteomes" id="UP000188181"/>
    </source>
</evidence>
<dbReference type="GO" id="GO:0004563">
    <property type="term" value="F:beta-N-acetylhexosaminidase activity"/>
    <property type="evidence" value="ECO:0007669"/>
    <property type="project" value="UniProtKB-EC"/>
</dbReference>
<comment type="catalytic activity">
    <reaction evidence="1">
        <text>Hydrolysis of terminal non-reducing N-acetyl-D-hexosamine residues in N-acetyl-beta-D-hexosaminides.</text>
        <dbReference type="EC" id="3.2.1.52"/>
    </reaction>
</comment>
<dbReference type="SUPFAM" id="SSF51445">
    <property type="entry name" value="(Trans)glycosidases"/>
    <property type="match status" value="1"/>
</dbReference>
<dbReference type="InterPro" id="IPR036962">
    <property type="entry name" value="Glyco_hydro_3_N_sf"/>
</dbReference>
<dbReference type="GO" id="GO:0005975">
    <property type="term" value="P:carbohydrate metabolic process"/>
    <property type="evidence" value="ECO:0007669"/>
    <property type="project" value="InterPro"/>
</dbReference>
<dbReference type="Gene3D" id="3.20.20.300">
    <property type="entry name" value="Glycoside hydrolase, family 3, N-terminal domain"/>
    <property type="match status" value="1"/>
</dbReference>
<dbReference type="Gene3D" id="3.40.50.1700">
    <property type="entry name" value="Glycoside hydrolase family 3 C-terminal domain"/>
    <property type="match status" value="1"/>
</dbReference>
<dbReference type="PRINTS" id="PR00133">
    <property type="entry name" value="GLHYDRLASE3"/>
</dbReference>
<evidence type="ECO:0000256" key="5">
    <source>
        <dbReference type="ARBA" id="ARBA00023295"/>
    </source>
</evidence>
<keyword evidence="8" id="KW-1185">Reference proteome</keyword>
<sequence length="575" mass="64450">MSPELMEKTSRKQSKKELISKLIAEMSIEQKVGQCFVIGFCGTIITPEILRRIRNYYPSGIRAGLTFRSKTARHDPYATSREFADRVLRSPVRSVKDYVEDNTVPHCTNEEYCRFLNTMKQEALDNGLGVPLHVTMDMEGGVSCDYTRGGIYNFPMPMGLAKSGDPQQAYNAAWATARQLRSIGVNWLHSPVLGVNTEPLNPEISDRAYGETAQEVIKFATAAFEGYRDGGLITSGKHYPGRGASKEDAHAGLPYINLDKGQMQEHLKPFQALVDAGIPSIMTAHTVYPAYDDKEPSTLSKPLLIDLLRNEMGFEGTVTTDDITMGGIVQKYEVYEACRRSIMAGSDLILLRDESPLIDEVIEKLVDSAYKGDLPEERLDEAIARTLSVKYDYGLFENGNLADETKADEGFLDPRVAQIAKETAEASLKLMRDENEILPLSPDTKVILVEQRNPLHVRINSQKCHPGIFWEIMCKHSENVGIVETEMCYTDDDKARIENRLDEADVLVVTNYFDRREHNDTDYIEELHKKGKPVIVVTNSHYPLTVSDKFKTVINTYGVAPESLEAAAELIYGKK</sequence>
<comment type="similarity">
    <text evidence="2">Belongs to the glycosyl hydrolase 3 family.</text>
</comment>
<evidence type="ECO:0000313" key="7">
    <source>
        <dbReference type="EMBL" id="AQQ71050.1"/>
    </source>
</evidence>
<evidence type="ECO:0000256" key="2">
    <source>
        <dbReference type="ARBA" id="ARBA00005336"/>
    </source>
</evidence>
<dbReference type="KEGG" id="pbas:SMSP2_01414"/>
<evidence type="ECO:0000256" key="3">
    <source>
        <dbReference type="ARBA" id="ARBA00012663"/>
    </source>
</evidence>
<feature type="domain" description="Glycoside hydrolase family 3 N-terminal" evidence="6">
    <location>
        <begin position="116"/>
        <end position="389"/>
    </location>
</feature>
<evidence type="ECO:0000256" key="1">
    <source>
        <dbReference type="ARBA" id="ARBA00001231"/>
    </source>
</evidence>
<dbReference type="AlphaFoldDB" id="A0A1Q2MEF5"/>
<reference evidence="8" key="1">
    <citation type="submission" date="2017-02" db="EMBL/GenBank/DDBJ databases">
        <title>Comparative genomics and description of representatives of a novel lineage of planctomycetes thriving in anoxic sediments.</title>
        <authorList>
            <person name="Spring S."/>
            <person name="Bunk B."/>
            <person name="Sproer C."/>
        </authorList>
    </citation>
    <scope>NUCLEOTIDE SEQUENCE [LARGE SCALE GENOMIC DNA]</scope>
    <source>
        <strain evidence="8">SM-Chi-D1</strain>
    </source>
</reference>
<protein>
    <recommendedName>
        <fullName evidence="3">beta-N-acetylhexosaminidase</fullName>
        <ecNumber evidence="3">3.2.1.52</ecNumber>
    </recommendedName>
</protein>
<dbReference type="EMBL" id="CP019646">
    <property type="protein sequence ID" value="AQQ71050.1"/>
    <property type="molecule type" value="Genomic_DNA"/>
</dbReference>
<organism evidence="7 8">
    <name type="scientific">Limihaloglobus sulfuriphilus</name>
    <dbReference type="NCBI Taxonomy" id="1851148"/>
    <lineage>
        <taxon>Bacteria</taxon>
        <taxon>Pseudomonadati</taxon>
        <taxon>Planctomycetota</taxon>
        <taxon>Phycisphaerae</taxon>
        <taxon>Sedimentisphaerales</taxon>
        <taxon>Sedimentisphaeraceae</taxon>
        <taxon>Limihaloglobus</taxon>
    </lineage>
</organism>
<name>A0A1Q2MEF5_9BACT</name>
<dbReference type="OrthoDB" id="9805821at2"/>